<reference evidence="13" key="1">
    <citation type="submission" date="2025-08" db="UniProtKB">
        <authorList>
            <consortium name="RefSeq"/>
        </authorList>
    </citation>
    <scope>IDENTIFICATION</scope>
</reference>
<dbReference type="PANTHER" id="PTHR45813">
    <property type="entry name" value="IG-LIKE DOMAIN-CONTAINING PROTEIN"/>
    <property type="match status" value="1"/>
</dbReference>
<organism evidence="12 13">
    <name type="scientific">Chanos chanos</name>
    <name type="common">Milkfish</name>
    <name type="synonym">Mugil chanos</name>
    <dbReference type="NCBI Taxonomy" id="29144"/>
    <lineage>
        <taxon>Eukaryota</taxon>
        <taxon>Metazoa</taxon>
        <taxon>Chordata</taxon>
        <taxon>Craniata</taxon>
        <taxon>Vertebrata</taxon>
        <taxon>Euteleostomi</taxon>
        <taxon>Actinopterygii</taxon>
        <taxon>Neopterygii</taxon>
        <taxon>Teleostei</taxon>
        <taxon>Ostariophysi</taxon>
        <taxon>Gonorynchiformes</taxon>
        <taxon>Chanidae</taxon>
        <taxon>Chanos</taxon>
    </lineage>
</organism>
<evidence type="ECO:0000259" key="9">
    <source>
        <dbReference type="PROSITE" id="PS50221"/>
    </source>
</evidence>
<evidence type="ECO:0000256" key="5">
    <source>
        <dbReference type="ARBA" id="ARBA00023136"/>
    </source>
</evidence>
<name>A0A6J2WV22_CHACN</name>
<gene>
    <name evidence="13" type="primary">adgrf3a</name>
</gene>
<dbReference type="Pfam" id="PF00002">
    <property type="entry name" value="7tm_2"/>
    <property type="match status" value="1"/>
</dbReference>
<dbReference type="PRINTS" id="PR00249">
    <property type="entry name" value="GPCRSECRETIN"/>
</dbReference>
<dbReference type="GO" id="GO:0016020">
    <property type="term" value="C:membrane"/>
    <property type="evidence" value="ECO:0007669"/>
    <property type="project" value="UniProtKB-SubCell"/>
</dbReference>
<dbReference type="InterPro" id="IPR051587">
    <property type="entry name" value="Adhesion_GPCR"/>
</dbReference>
<comment type="similarity">
    <text evidence="2">Belongs to the G-protein coupled receptor 2 family. Adhesion G-protein coupled receptor (ADGR) subfamily.</text>
</comment>
<evidence type="ECO:0000259" key="10">
    <source>
        <dbReference type="PROSITE" id="PS50261"/>
    </source>
</evidence>
<dbReference type="GO" id="GO:0007189">
    <property type="term" value="P:adenylate cyclase-activating G protein-coupled receptor signaling pathway"/>
    <property type="evidence" value="ECO:0007669"/>
    <property type="project" value="TreeGrafter"/>
</dbReference>
<feature type="domain" description="GAIN-B" evidence="9">
    <location>
        <begin position="585"/>
        <end position="721"/>
    </location>
</feature>
<dbReference type="InterPro" id="IPR046338">
    <property type="entry name" value="GAIN_dom_sf"/>
</dbReference>
<evidence type="ECO:0000259" key="11">
    <source>
        <dbReference type="PROSITE" id="PS50835"/>
    </source>
</evidence>
<dbReference type="FunFam" id="1.20.1070.10:FF:000058">
    <property type="entry name" value="Adhesion G protein-coupled receptor F5"/>
    <property type="match status" value="1"/>
</dbReference>
<keyword evidence="6" id="KW-1015">Disulfide bond</keyword>
<dbReference type="PROSITE" id="PS50261">
    <property type="entry name" value="G_PROTEIN_RECEP_F2_4"/>
    <property type="match status" value="1"/>
</dbReference>
<evidence type="ECO:0000256" key="6">
    <source>
        <dbReference type="ARBA" id="ARBA00023157"/>
    </source>
</evidence>
<keyword evidence="12" id="KW-1185">Reference proteome</keyword>
<dbReference type="InParanoid" id="A0A6J2WV22"/>
<keyword evidence="3 8" id="KW-0812">Transmembrane</keyword>
<dbReference type="Gene3D" id="2.60.220.50">
    <property type="match status" value="1"/>
</dbReference>
<feature type="transmembrane region" description="Helical" evidence="8">
    <location>
        <begin position="835"/>
        <end position="859"/>
    </location>
</feature>
<dbReference type="InterPro" id="IPR057244">
    <property type="entry name" value="GAIN_B"/>
</dbReference>
<proteinExistence type="inferred from homology"/>
<dbReference type="Pfam" id="PF01390">
    <property type="entry name" value="SEA"/>
    <property type="match status" value="1"/>
</dbReference>
<dbReference type="RefSeq" id="XP_030648042.1">
    <property type="nucleotide sequence ID" value="XM_030792182.1"/>
</dbReference>
<dbReference type="InterPro" id="IPR000082">
    <property type="entry name" value="SEA_dom"/>
</dbReference>
<evidence type="ECO:0000256" key="4">
    <source>
        <dbReference type="ARBA" id="ARBA00022989"/>
    </source>
</evidence>
<evidence type="ECO:0000256" key="2">
    <source>
        <dbReference type="ARBA" id="ARBA00007343"/>
    </source>
</evidence>
<evidence type="ECO:0000313" key="13">
    <source>
        <dbReference type="RefSeq" id="XP_030648042.1"/>
    </source>
</evidence>
<evidence type="ECO:0000313" key="12">
    <source>
        <dbReference type="Proteomes" id="UP000504632"/>
    </source>
</evidence>
<feature type="transmembrane region" description="Helical" evidence="8">
    <location>
        <begin position="929"/>
        <end position="954"/>
    </location>
</feature>
<dbReference type="Pfam" id="PF01825">
    <property type="entry name" value="GPS"/>
    <property type="match status" value="1"/>
</dbReference>
<dbReference type="GO" id="GO:0004930">
    <property type="term" value="F:G protein-coupled receptor activity"/>
    <property type="evidence" value="ECO:0007669"/>
    <property type="project" value="InterPro"/>
</dbReference>
<dbReference type="PANTHER" id="PTHR45813:SF2">
    <property type="entry name" value="ADHESION G-PROTEIN COUPLED RECEPTOR F3"/>
    <property type="match status" value="1"/>
</dbReference>
<feature type="domain" description="Ig-like" evidence="11">
    <location>
        <begin position="304"/>
        <end position="385"/>
    </location>
</feature>
<feature type="transmembrane region" description="Helical" evidence="8">
    <location>
        <begin position="766"/>
        <end position="786"/>
    </location>
</feature>
<dbReference type="GO" id="GO:0007166">
    <property type="term" value="P:cell surface receptor signaling pathway"/>
    <property type="evidence" value="ECO:0007669"/>
    <property type="project" value="InterPro"/>
</dbReference>
<dbReference type="OrthoDB" id="10040049at2759"/>
<evidence type="ECO:0000256" key="1">
    <source>
        <dbReference type="ARBA" id="ARBA00004141"/>
    </source>
</evidence>
<keyword evidence="5 8" id="KW-0472">Membrane</keyword>
<dbReference type="Gene3D" id="1.20.1070.10">
    <property type="entry name" value="Rhodopsin 7-helix transmembrane proteins"/>
    <property type="match status" value="1"/>
</dbReference>
<dbReference type="InterPro" id="IPR000832">
    <property type="entry name" value="GPCR_2_secretin-like"/>
</dbReference>
<dbReference type="GeneID" id="115827913"/>
<dbReference type="InterPro" id="IPR000203">
    <property type="entry name" value="GPS"/>
</dbReference>
<protein>
    <submittedName>
        <fullName evidence="13">Adhesion G protein-coupled receptor F5</fullName>
    </submittedName>
</protein>
<sequence length="1022" mass="114626">MEHVQNHNSTKVLYADLVIEKSALHRFMQFIEEMGAVTDHNFTTVSHFAVTTDCSPDGGKNNCSCLENYSWTEDVSESNQCWNKNCVFDTSEVTAVCLPVNRVSIKGELKMEDQIYSDKLLDKTSSEYKALINELTEQLKRVFSTLRWFDILSISSFRRGSIIADFDIQLNEQVSTGDLTSKTDEVTRRLNATVNLVTIGIVKMTVPQGPVKLKSPLNISCEIAENIGEPEWYLSRDAANTATSSSSSSSSTEITYGSEARFSENKRLLELTASEIWKGTFTCDFKSGSVIHRGSAYLDIALLPEITTIVKPQFPDCRDLTKKIPVDMECRIRNSSENYAVFWEETKDNLIFYKADTVISCKRKEDRATAACIFKNRLNDSATMHVYIPIIYNIGVTCGIKSGMVCEKENQWPLAKASNTAILECEAGRYGVQKRECSSNGTWLDETSNCVNAEVLDVLQRTQEIEKGLGDIQKKSPEIFKKMKDTTDKSSFKSFANLNASVESLSTMLKASFNFRVASLNGTPLPDSVLPDFVQASSNLLNGSMRSSWDTGYNSNSKNDSLGVKYLSAVDGLIQHAISNGTTNNTLEQGSENLELKSCRGHLCQVFNTSITLNQPNSEMAVKVAGFKHLVDYLPRPKTETESKTIVLSLHIPNYNGNVIIDFNLTSKRLRNHEMNCVYWDEEEEEWSDKGCRWDGAENARRCICEHLSSFTILMSKSPVKLPYMEELTYVGVGASVISLALCIIIEFLVWNTVVKSNVAHFRHTALVNISFCLLTADCCFLASAFPNSAPKNWCLTLTVLKHFFFLAMFFWMLCLSIVLLHQMIFIFAQLRKKIYLGFSFVLGYVCPLVIVALTLISYNNGEDEYYYSKSSCWLKYDGPLKGSIHAFVFPVGIIVLINMFSMFVVIAKLLKPSVSDGSITDEKNTAKSILKAVVLLTPIFGTTWLLGLFVMIIDLTTKPTAYIVNYAFTFFNAFQGFFILLTSCFGEKRVRDALLMRFGSKHSKTIRSETATKTVSSVQKK</sequence>
<keyword evidence="4 8" id="KW-1133">Transmembrane helix</keyword>
<dbReference type="AlphaFoldDB" id="A0A6J2WV22"/>
<evidence type="ECO:0000256" key="8">
    <source>
        <dbReference type="SAM" id="Phobius"/>
    </source>
</evidence>
<accession>A0A6J2WV22</accession>
<evidence type="ECO:0000256" key="7">
    <source>
        <dbReference type="ARBA" id="ARBA00023180"/>
    </source>
</evidence>
<dbReference type="SMART" id="SM00303">
    <property type="entry name" value="GPS"/>
    <property type="match status" value="1"/>
</dbReference>
<evidence type="ECO:0000256" key="3">
    <source>
        <dbReference type="ARBA" id="ARBA00022692"/>
    </source>
</evidence>
<dbReference type="PROSITE" id="PS50221">
    <property type="entry name" value="GAIN_B"/>
    <property type="match status" value="1"/>
</dbReference>
<dbReference type="Proteomes" id="UP000504632">
    <property type="component" value="Chromosome 1"/>
</dbReference>
<feature type="transmembrane region" description="Helical" evidence="8">
    <location>
        <begin position="728"/>
        <end position="754"/>
    </location>
</feature>
<comment type="subcellular location">
    <subcellularLocation>
        <location evidence="1">Membrane</location>
        <topology evidence="1">Multi-pass membrane protein</topology>
    </subcellularLocation>
</comment>
<keyword evidence="13" id="KW-0675">Receptor</keyword>
<dbReference type="InterPro" id="IPR007110">
    <property type="entry name" value="Ig-like_dom"/>
</dbReference>
<keyword evidence="7" id="KW-0325">Glycoprotein</keyword>
<dbReference type="CTD" id="101886922"/>
<feature type="transmembrane region" description="Helical" evidence="8">
    <location>
        <begin position="885"/>
        <end position="908"/>
    </location>
</feature>
<feature type="domain" description="G-protein coupled receptors family 2 profile 2" evidence="10">
    <location>
        <begin position="725"/>
        <end position="988"/>
    </location>
</feature>
<dbReference type="PROSITE" id="PS50835">
    <property type="entry name" value="IG_LIKE"/>
    <property type="match status" value="1"/>
</dbReference>
<dbReference type="InterPro" id="IPR017981">
    <property type="entry name" value="GPCR_2-like_7TM"/>
</dbReference>
<feature type="transmembrane region" description="Helical" evidence="8">
    <location>
        <begin position="966"/>
        <end position="987"/>
    </location>
</feature>
<feature type="transmembrane region" description="Helical" evidence="8">
    <location>
        <begin position="806"/>
        <end position="828"/>
    </location>
</feature>